<dbReference type="AlphaFoldDB" id="A0A1P8WF50"/>
<keyword evidence="4" id="KW-1185">Reference proteome</keyword>
<evidence type="ECO:0008006" key="5">
    <source>
        <dbReference type="Google" id="ProtNLM"/>
    </source>
</evidence>
<feature type="compositionally biased region" description="Basic and acidic residues" evidence="1">
    <location>
        <begin position="251"/>
        <end position="263"/>
    </location>
</feature>
<name>A0A1P8WF50_9PLAN</name>
<reference evidence="3 4" key="1">
    <citation type="journal article" date="2016" name="Front. Microbiol.">
        <title>Fuerstia marisgermanicae gen. nov., sp. nov., an Unusual Member of the Phylum Planctomycetes from the German Wadden Sea.</title>
        <authorList>
            <person name="Kohn T."/>
            <person name="Heuer A."/>
            <person name="Jogler M."/>
            <person name="Vollmers J."/>
            <person name="Boedeker C."/>
            <person name="Bunk B."/>
            <person name="Rast P."/>
            <person name="Borchert D."/>
            <person name="Glockner I."/>
            <person name="Freese H.M."/>
            <person name="Klenk H.P."/>
            <person name="Overmann J."/>
            <person name="Kaster A.K."/>
            <person name="Rohde M."/>
            <person name="Wiegand S."/>
            <person name="Jogler C."/>
        </authorList>
    </citation>
    <scope>NUCLEOTIDE SEQUENCE [LARGE SCALE GENOMIC DNA]</scope>
    <source>
        <strain evidence="3 4">NH11</strain>
    </source>
</reference>
<feature type="compositionally biased region" description="Low complexity" evidence="1">
    <location>
        <begin position="49"/>
        <end position="62"/>
    </location>
</feature>
<feature type="region of interest" description="Disordered" evidence="1">
    <location>
        <begin position="33"/>
        <end position="66"/>
    </location>
</feature>
<dbReference type="Proteomes" id="UP000187735">
    <property type="component" value="Chromosome"/>
</dbReference>
<gene>
    <name evidence="3" type="ORF">Fuma_02281</name>
</gene>
<organism evidence="3 4">
    <name type="scientific">Fuerstiella marisgermanici</name>
    <dbReference type="NCBI Taxonomy" id="1891926"/>
    <lineage>
        <taxon>Bacteria</taxon>
        <taxon>Pseudomonadati</taxon>
        <taxon>Planctomycetota</taxon>
        <taxon>Planctomycetia</taxon>
        <taxon>Planctomycetales</taxon>
        <taxon>Planctomycetaceae</taxon>
        <taxon>Fuerstiella</taxon>
    </lineage>
</organism>
<feature type="chain" id="PRO_5012456233" description="Secreted protein" evidence="2">
    <location>
        <begin position="30"/>
        <end position="263"/>
    </location>
</feature>
<accession>A0A1P8WF50</accession>
<evidence type="ECO:0000256" key="1">
    <source>
        <dbReference type="SAM" id="MobiDB-lite"/>
    </source>
</evidence>
<dbReference type="RefSeq" id="WP_077024265.1">
    <property type="nucleotide sequence ID" value="NZ_CP017641.1"/>
</dbReference>
<feature type="region of interest" description="Disordered" evidence="1">
    <location>
        <begin position="219"/>
        <end position="263"/>
    </location>
</feature>
<dbReference type="KEGG" id="fmr:Fuma_02281"/>
<evidence type="ECO:0000313" key="3">
    <source>
        <dbReference type="EMBL" id="APZ92670.1"/>
    </source>
</evidence>
<feature type="compositionally biased region" description="Acidic residues" evidence="1">
    <location>
        <begin position="38"/>
        <end position="48"/>
    </location>
</feature>
<dbReference type="EMBL" id="CP017641">
    <property type="protein sequence ID" value="APZ92670.1"/>
    <property type="molecule type" value="Genomic_DNA"/>
</dbReference>
<evidence type="ECO:0000313" key="4">
    <source>
        <dbReference type="Proteomes" id="UP000187735"/>
    </source>
</evidence>
<keyword evidence="2" id="KW-0732">Signal</keyword>
<feature type="signal peptide" evidence="2">
    <location>
        <begin position="1"/>
        <end position="29"/>
    </location>
</feature>
<sequence length="263" mass="28345" precursor="true">MLHVPKIQQCLVATIVLVSSAIVPQNAFARVDQPASASEDDHDTDDNDSASSHGAAAAQNANTGSSVDAEAKVEKLSCDPIDLHIKNASTALETLPVLIDAVRTQIAVCPGQVGGECCDNAVRRAVLEARLRSMERLQSRLCQIGQRAGRVELQIRNALRAVPLDAYVTTSEQQRLDATLRKLRRLRDQLHAATVAEIVAYHRRLVRAEESAMPSAAISDAAELQSETVLTPMPIDKPTTTENAEAPSRAEAAKEHDLTIPKP</sequence>
<evidence type="ECO:0000256" key="2">
    <source>
        <dbReference type="SAM" id="SignalP"/>
    </source>
</evidence>
<proteinExistence type="predicted"/>
<protein>
    <recommendedName>
        <fullName evidence="5">Secreted protein</fullName>
    </recommendedName>
</protein>